<dbReference type="CDD" id="cd01949">
    <property type="entry name" value="GGDEF"/>
    <property type="match status" value="1"/>
</dbReference>
<evidence type="ECO:0000256" key="2">
    <source>
        <dbReference type="ARBA" id="ARBA00034247"/>
    </source>
</evidence>
<dbReference type="GO" id="GO:0043709">
    <property type="term" value="P:cell adhesion involved in single-species biofilm formation"/>
    <property type="evidence" value="ECO:0007669"/>
    <property type="project" value="TreeGrafter"/>
</dbReference>
<feature type="transmembrane region" description="Helical" evidence="3">
    <location>
        <begin position="276"/>
        <end position="298"/>
    </location>
</feature>
<dbReference type="GO" id="GO:0052621">
    <property type="term" value="F:diguanylate cyclase activity"/>
    <property type="evidence" value="ECO:0007669"/>
    <property type="project" value="UniProtKB-EC"/>
</dbReference>
<organism evidence="5">
    <name type="scientific">Chryseobacterium sp. B5</name>
    <dbReference type="NCBI Taxonomy" id="2050562"/>
    <lineage>
        <taxon>Bacteria</taxon>
        <taxon>Pseudomonadati</taxon>
        <taxon>Bacteroidota</taxon>
        <taxon>Flavobacteriia</taxon>
        <taxon>Flavobacteriales</taxon>
        <taxon>Weeksellaceae</taxon>
        <taxon>Chryseobacterium group</taxon>
        <taxon>Chryseobacterium</taxon>
    </lineage>
</organism>
<dbReference type="SUPFAM" id="SSF55073">
    <property type="entry name" value="Nucleotide cyclase"/>
    <property type="match status" value="1"/>
</dbReference>
<dbReference type="FunFam" id="3.30.70.270:FF:000001">
    <property type="entry name" value="Diguanylate cyclase domain protein"/>
    <property type="match status" value="1"/>
</dbReference>
<dbReference type="GO" id="GO:0005886">
    <property type="term" value="C:plasma membrane"/>
    <property type="evidence" value="ECO:0007669"/>
    <property type="project" value="TreeGrafter"/>
</dbReference>
<dbReference type="InterPro" id="IPR043128">
    <property type="entry name" value="Rev_trsase/Diguanyl_cyclase"/>
</dbReference>
<dbReference type="EC" id="2.7.7.65" evidence="1"/>
<feature type="transmembrane region" description="Helical" evidence="3">
    <location>
        <begin position="202"/>
        <end position="221"/>
    </location>
</feature>
<feature type="transmembrane region" description="Helical" evidence="3">
    <location>
        <begin position="93"/>
        <end position="111"/>
    </location>
</feature>
<evidence type="ECO:0000256" key="1">
    <source>
        <dbReference type="ARBA" id="ARBA00012528"/>
    </source>
</evidence>
<feature type="transmembrane region" description="Helical" evidence="3">
    <location>
        <begin position="161"/>
        <end position="182"/>
    </location>
</feature>
<dbReference type="Gene3D" id="3.30.70.270">
    <property type="match status" value="1"/>
</dbReference>
<dbReference type="InterPro" id="IPR029787">
    <property type="entry name" value="Nucleotide_cyclase"/>
</dbReference>
<comment type="catalytic activity">
    <reaction evidence="2">
        <text>2 GTP = 3',3'-c-di-GMP + 2 diphosphate</text>
        <dbReference type="Rhea" id="RHEA:24898"/>
        <dbReference type="ChEBI" id="CHEBI:33019"/>
        <dbReference type="ChEBI" id="CHEBI:37565"/>
        <dbReference type="ChEBI" id="CHEBI:58805"/>
        <dbReference type="EC" id="2.7.7.65"/>
    </reaction>
</comment>
<feature type="transmembrane region" description="Helical" evidence="3">
    <location>
        <begin position="127"/>
        <end position="149"/>
    </location>
</feature>
<protein>
    <recommendedName>
        <fullName evidence="1">diguanylate cyclase</fullName>
        <ecNumber evidence="1">2.7.7.65</ecNumber>
    </recommendedName>
</protein>
<keyword evidence="3" id="KW-0472">Membrane</keyword>
<dbReference type="NCBIfam" id="TIGR00254">
    <property type="entry name" value="GGDEF"/>
    <property type="match status" value="1"/>
</dbReference>
<gene>
    <name evidence="5" type="ORF">CTI11_02835</name>
</gene>
<dbReference type="InterPro" id="IPR000160">
    <property type="entry name" value="GGDEF_dom"/>
</dbReference>
<evidence type="ECO:0000256" key="3">
    <source>
        <dbReference type="SAM" id="Phobius"/>
    </source>
</evidence>
<dbReference type="AlphaFoldDB" id="A0A2G7TB30"/>
<keyword evidence="3" id="KW-1133">Transmembrane helix</keyword>
<dbReference type="PANTHER" id="PTHR45138">
    <property type="entry name" value="REGULATORY COMPONENTS OF SENSORY TRANSDUCTION SYSTEM"/>
    <property type="match status" value="1"/>
</dbReference>
<feature type="transmembrane region" description="Helical" evidence="3">
    <location>
        <begin position="241"/>
        <end position="264"/>
    </location>
</feature>
<dbReference type="EMBL" id="PEKC01000006">
    <property type="protein sequence ID" value="PII37108.1"/>
    <property type="molecule type" value="Genomic_DNA"/>
</dbReference>
<dbReference type="InterPro" id="IPR050469">
    <property type="entry name" value="Diguanylate_Cyclase"/>
</dbReference>
<reference evidence="5" key="1">
    <citation type="submission" date="2017-10" db="EMBL/GenBank/DDBJ databases">
        <title>Chryseobacterium sp. B5 is a hydrocarbonoclastic and plant growth promoting bacterium.</title>
        <authorList>
            <person name="Thijs S."/>
            <person name="Gkorezis P."/>
            <person name="Van Hamme J."/>
        </authorList>
    </citation>
    <scope>NUCLEOTIDE SEQUENCE</scope>
    <source>
        <strain evidence="5">B5</strain>
    </source>
</reference>
<dbReference type="PANTHER" id="PTHR45138:SF9">
    <property type="entry name" value="DIGUANYLATE CYCLASE DGCM-RELATED"/>
    <property type="match status" value="1"/>
</dbReference>
<dbReference type="SMART" id="SM00267">
    <property type="entry name" value="GGDEF"/>
    <property type="match status" value="1"/>
</dbReference>
<evidence type="ECO:0000259" key="4">
    <source>
        <dbReference type="PROSITE" id="PS50887"/>
    </source>
</evidence>
<dbReference type="PROSITE" id="PS50887">
    <property type="entry name" value="GGDEF"/>
    <property type="match status" value="1"/>
</dbReference>
<sequence>MSHRAASGDPWSLPQAATPWRDSFVLGGVLFLCSAVALGLRSPGHLSSLWLSNALLLGWMLRSPAYSHRHGWTAAAVAMALAEWLSGSPLDQTLWLTFADLAAVACGWVMMRRLPQRVQQMRSPSSVLHLVMCSLLVSVVGAVLGSAGMHHLMHWPWQPMMAMWFSSELMHMTLLLPVLLSLPAKLEPLSWRSQPFKQTAQALLPLLALAISESIAIYLGGPGALSLTMPAMLLCAMRYRLFVVALLNLVSCAIKLATFSHVLFSSPGTELETTFSFRLGLAMLSIGPLAVACTLMAFKDMLSKLRHAVNHDALTGLLARTSFLERAQRTLERLQRERQSGAMLMLDLDHFKHINDRHGHAAGDRVLQEVSARLSQALRPHELIGRLGGEEFAVLLPGADCVTARAVAQRLCEATREIRIDMNDGAAICPTLSIGIGCTNMAYPPLGLSALLRMADTALYQAKASGRDRYFVAGERPGEADPPAFACEHSGGAKAA</sequence>
<feature type="transmembrane region" description="Helical" evidence="3">
    <location>
        <begin position="20"/>
        <end position="40"/>
    </location>
</feature>
<keyword evidence="3" id="KW-0812">Transmembrane</keyword>
<dbReference type="GO" id="GO:1902201">
    <property type="term" value="P:negative regulation of bacterial-type flagellum-dependent cell motility"/>
    <property type="evidence" value="ECO:0007669"/>
    <property type="project" value="TreeGrafter"/>
</dbReference>
<name>A0A2G7TB30_9FLAO</name>
<dbReference type="Pfam" id="PF00990">
    <property type="entry name" value="GGDEF"/>
    <property type="match status" value="1"/>
</dbReference>
<proteinExistence type="predicted"/>
<accession>A0A2G7TB30</accession>
<feature type="domain" description="GGDEF" evidence="4">
    <location>
        <begin position="339"/>
        <end position="475"/>
    </location>
</feature>
<evidence type="ECO:0000313" key="5">
    <source>
        <dbReference type="EMBL" id="PII37108.1"/>
    </source>
</evidence>
<comment type="caution">
    <text evidence="5">The sequence shown here is derived from an EMBL/GenBank/DDBJ whole genome shotgun (WGS) entry which is preliminary data.</text>
</comment>